<name>A0ACB8YNA8_9ASTR</name>
<organism evidence="1 2">
    <name type="scientific">Smallanthus sonchifolius</name>
    <dbReference type="NCBI Taxonomy" id="185202"/>
    <lineage>
        <taxon>Eukaryota</taxon>
        <taxon>Viridiplantae</taxon>
        <taxon>Streptophyta</taxon>
        <taxon>Embryophyta</taxon>
        <taxon>Tracheophyta</taxon>
        <taxon>Spermatophyta</taxon>
        <taxon>Magnoliopsida</taxon>
        <taxon>eudicotyledons</taxon>
        <taxon>Gunneridae</taxon>
        <taxon>Pentapetalae</taxon>
        <taxon>asterids</taxon>
        <taxon>campanulids</taxon>
        <taxon>Asterales</taxon>
        <taxon>Asteraceae</taxon>
        <taxon>Asteroideae</taxon>
        <taxon>Heliantheae alliance</taxon>
        <taxon>Millerieae</taxon>
        <taxon>Smallanthus</taxon>
    </lineage>
</organism>
<sequence length="71" mass="8016">MQSVWKSCPQSELPILSPYPQSKADVMCKFEDTDFDDLWLEIKAKREKAKGSSAKRKHVLCLGRDGCSGLK</sequence>
<protein>
    <submittedName>
        <fullName evidence="1">Uncharacterized protein</fullName>
    </submittedName>
</protein>
<evidence type="ECO:0000313" key="2">
    <source>
        <dbReference type="Proteomes" id="UP001056120"/>
    </source>
</evidence>
<gene>
    <name evidence="1" type="ORF">L1987_80455</name>
</gene>
<proteinExistence type="predicted"/>
<reference evidence="1 2" key="2">
    <citation type="journal article" date="2022" name="Mol. Ecol. Resour.">
        <title>The genomes of chicory, endive, great burdock and yacon provide insights into Asteraceae paleo-polyploidization history and plant inulin production.</title>
        <authorList>
            <person name="Fan W."/>
            <person name="Wang S."/>
            <person name="Wang H."/>
            <person name="Wang A."/>
            <person name="Jiang F."/>
            <person name="Liu H."/>
            <person name="Zhao H."/>
            <person name="Xu D."/>
            <person name="Zhang Y."/>
        </authorList>
    </citation>
    <scope>NUCLEOTIDE SEQUENCE [LARGE SCALE GENOMIC DNA]</scope>
    <source>
        <strain evidence="2">cv. Yunnan</strain>
        <tissue evidence="1">Leaves</tissue>
    </source>
</reference>
<accession>A0ACB8YNA8</accession>
<keyword evidence="2" id="KW-1185">Reference proteome</keyword>
<evidence type="ECO:0000313" key="1">
    <source>
        <dbReference type="EMBL" id="KAI3686768.1"/>
    </source>
</evidence>
<dbReference type="EMBL" id="CM042044">
    <property type="protein sequence ID" value="KAI3686768.1"/>
    <property type="molecule type" value="Genomic_DNA"/>
</dbReference>
<dbReference type="Proteomes" id="UP001056120">
    <property type="component" value="Linkage Group LG27"/>
</dbReference>
<reference evidence="2" key="1">
    <citation type="journal article" date="2022" name="Mol. Ecol. Resour.">
        <title>The genomes of chicory, endive, great burdock and yacon provide insights into Asteraceae palaeo-polyploidization history and plant inulin production.</title>
        <authorList>
            <person name="Fan W."/>
            <person name="Wang S."/>
            <person name="Wang H."/>
            <person name="Wang A."/>
            <person name="Jiang F."/>
            <person name="Liu H."/>
            <person name="Zhao H."/>
            <person name="Xu D."/>
            <person name="Zhang Y."/>
        </authorList>
    </citation>
    <scope>NUCLEOTIDE SEQUENCE [LARGE SCALE GENOMIC DNA]</scope>
    <source>
        <strain evidence="2">cv. Yunnan</strain>
    </source>
</reference>
<comment type="caution">
    <text evidence="1">The sequence shown here is derived from an EMBL/GenBank/DDBJ whole genome shotgun (WGS) entry which is preliminary data.</text>
</comment>